<organism evidence="1 2">
    <name type="scientific">Halobiforma nitratireducens JCM 10879</name>
    <dbReference type="NCBI Taxonomy" id="1227454"/>
    <lineage>
        <taxon>Archaea</taxon>
        <taxon>Methanobacteriati</taxon>
        <taxon>Methanobacteriota</taxon>
        <taxon>Stenosarchaea group</taxon>
        <taxon>Halobacteria</taxon>
        <taxon>Halobacteriales</taxon>
        <taxon>Natrialbaceae</taxon>
        <taxon>Halobiforma</taxon>
    </lineage>
</organism>
<comment type="caution">
    <text evidence="1">The sequence shown here is derived from an EMBL/GenBank/DDBJ whole genome shotgun (WGS) entry which is preliminary data.</text>
</comment>
<evidence type="ECO:0000313" key="2">
    <source>
        <dbReference type="Proteomes" id="UP000011607"/>
    </source>
</evidence>
<protein>
    <submittedName>
        <fullName evidence="1">Uncharacterized protein</fullName>
    </submittedName>
</protein>
<keyword evidence="2" id="KW-1185">Reference proteome</keyword>
<proteinExistence type="predicted"/>
<dbReference type="Proteomes" id="UP000011607">
    <property type="component" value="Unassembled WGS sequence"/>
</dbReference>
<sequence length="112" mass="12352">MLALECFLDGGEQVGVTLVFEVVYVVDILKVRGIGSGSTEISCGFDRATNVPLWQPEVRRDVTEQIVVGELLAVLLPDRQSRLVLRERTVDRLDAVGLEVDVGFPPVSYTHL</sequence>
<dbReference type="RefSeq" id="WP_006672173.1">
    <property type="nucleotide sequence ID" value="NZ_AOMA01000065.1"/>
</dbReference>
<name>M0MA58_9EURY</name>
<evidence type="ECO:0000313" key="1">
    <source>
        <dbReference type="EMBL" id="EMA41290.1"/>
    </source>
</evidence>
<dbReference type="AlphaFoldDB" id="M0MA58"/>
<reference evidence="1 2" key="1">
    <citation type="journal article" date="2014" name="PLoS Genet.">
        <title>Phylogenetically driven sequencing of extremely halophilic archaea reveals strategies for static and dynamic osmo-response.</title>
        <authorList>
            <person name="Becker E.A."/>
            <person name="Seitzer P.M."/>
            <person name="Tritt A."/>
            <person name="Larsen D."/>
            <person name="Krusor M."/>
            <person name="Yao A.I."/>
            <person name="Wu D."/>
            <person name="Madern D."/>
            <person name="Eisen J.A."/>
            <person name="Darling A.E."/>
            <person name="Facciotti M.T."/>
        </authorList>
    </citation>
    <scope>NUCLEOTIDE SEQUENCE [LARGE SCALE GENOMIC DNA]</scope>
    <source>
        <strain evidence="1 2">JCM 10879</strain>
    </source>
</reference>
<gene>
    <name evidence="1" type="ORF">C446_06120</name>
</gene>
<accession>M0MA58</accession>
<dbReference type="EMBL" id="AOMA01000065">
    <property type="protein sequence ID" value="EMA41290.1"/>
    <property type="molecule type" value="Genomic_DNA"/>
</dbReference>